<feature type="domain" description="RING-type" evidence="7">
    <location>
        <begin position="250"/>
        <end position="290"/>
    </location>
</feature>
<dbReference type="InterPro" id="IPR013083">
    <property type="entry name" value="Znf_RING/FYVE/PHD"/>
</dbReference>
<proteinExistence type="predicted"/>
<evidence type="ECO:0000256" key="2">
    <source>
        <dbReference type="ARBA" id="ARBA00022771"/>
    </source>
</evidence>
<feature type="region of interest" description="Disordered" evidence="5">
    <location>
        <begin position="1"/>
        <end position="23"/>
    </location>
</feature>
<dbReference type="InterPro" id="IPR001841">
    <property type="entry name" value="Znf_RING"/>
</dbReference>
<dbReference type="SUPFAM" id="SSF57850">
    <property type="entry name" value="RING/U-box"/>
    <property type="match status" value="1"/>
</dbReference>
<evidence type="ECO:0000256" key="5">
    <source>
        <dbReference type="SAM" id="MobiDB-lite"/>
    </source>
</evidence>
<dbReference type="RefSeq" id="XP_046007075.1">
    <property type="nucleotide sequence ID" value="XM_046159444.1"/>
</dbReference>
<dbReference type="OrthoDB" id="8062037at2759"/>
<feature type="compositionally biased region" description="Low complexity" evidence="5">
    <location>
        <begin position="1"/>
        <end position="22"/>
    </location>
</feature>
<dbReference type="Gene3D" id="3.30.40.10">
    <property type="entry name" value="Zinc/RING finger domain, C3HC4 (zinc finger)"/>
    <property type="match status" value="1"/>
</dbReference>
<evidence type="ECO:0000256" key="6">
    <source>
        <dbReference type="SAM" id="Phobius"/>
    </source>
</evidence>
<dbReference type="SMART" id="SM00184">
    <property type="entry name" value="RING"/>
    <property type="match status" value="1"/>
</dbReference>
<dbReference type="Pfam" id="PF13639">
    <property type="entry name" value="zf-RING_2"/>
    <property type="match status" value="1"/>
</dbReference>
<feature type="transmembrane region" description="Helical" evidence="6">
    <location>
        <begin position="31"/>
        <end position="50"/>
    </location>
</feature>
<dbReference type="InterPro" id="IPR053238">
    <property type="entry name" value="RING-H2_zinc_finger"/>
</dbReference>
<dbReference type="GeneID" id="70188990"/>
<keyword evidence="2 4" id="KW-0863">Zinc-finger</keyword>
<keyword evidence="3" id="KW-0862">Zinc</keyword>
<keyword evidence="1" id="KW-0479">Metal-binding</keyword>
<keyword evidence="6" id="KW-0472">Membrane</keyword>
<dbReference type="PANTHER" id="PTHR14155">
    <property type="entry name" value="RING FINGER DOMAIN-CONTAINING"/>
    <property type="match status" value="1"/>
</dbReference>
<evidence type="ECO:0000256" key="4">
    <source>
        <dbReference type="PROSITE-ProRule" id="PRU00175"/>
    </source>
</evidence>
<protein>
    <recommendedName>
        <fullName evidence="7">RING-type domain-containing protein</fullName>
    </recommendedName>
</protein>
<accession>A0A9P8XYJ3</accession>
<keyword evidence="9" id="KW-1185">Reference proteome</keyword>
<dbReference type="PROSITE" id="PS50089">
    <property type="entry name" value="ZF_RING_2"/>
    <property type="match status" value="1"/>
</dbReference>
<evidence type="ECO:0000313" key="8">
    <source>
        <dbReference type="EMBL" id="KAH7020874.1"/>
    </source>
</evidence>
<dbReference type="EMBL" id="JAGTJQ010000010">
    <property type="protein sequence ID" value="KAH7020874.1"/>
    <property type="molecule type" value="Genomic_DNA"/>
</dbReference>
<keyword evidence="6" id="KW-0812">Transmembrane</keyword>
<evidence type="ECO:0000256" key="3">
    <source>
        <dbReference type="ARBA" id="ARBA00022833"/>
    </source>
</evidence>
<gene>
    <name evidence="8" type="ORF">B0I36DRAFT_367355</name>
</gene>
<evidence type="ECO:0000259" key="7">
    <source>
        <dbReference type="PROSITE" id="PS50089"/>
    </source>
</evidence>
<feature type="compositionally biased region" description="Low complexity" evidence="5">
    <location>
        <begin position="184"/>
        <end position="198"/>
    </location>
</feature>
<comment type="caution">
    <text evidence="8">The sequence shown here is derived from an EMBL/GenBank/DDBJ whole genome shotgun (WGS) entry which is preliminary data.</text>
</comment>
<dbReference type="CDD" id="cd16454">
    <property type="entry name" value="RING-H2_PA-TM-RING"/>
    <property type="match status" value="1"/>
</dbReference>
<keyword evidence="6" id="KW-1133">Transmembrane helix</keyword>
<feature type="region of interest" description="Disordered" evidence="5">
    <location>
        <begin position="177"/>
        <end position="204"/>
    </location>
</feature>
<dbReference type="PANTHER" id="PTHR14155:SF627">
    <property type="entry name" value="OS06G0192800 PROTEIN"/>
    <property type="match status" value="1"/>
</dbReference>
<evidence type="ECO:0000313" key="9">
    <source>
        <dbReference type="Proteomes" id="UP000756346"/>
    </source>
</evidence>
<evidence type="ECO:0000256" key="1">
    <source>
        <dbReference type="ARBA" id="ARBA00022723"/>
    </source>
</evidence>
<dbReference type="GO" id="GO:0008270">
    <property type="term" value="F:zinc ion binding"/>
    <property type="evidence" value="ECO:0007669"/>
    <property type="project" value="UniProtKB-KW"/>
</dbReference>
<name>A0A9P8XYJ3_9PEZI</name>
<dbReference type="Proteomes" id="UP000756346">
    <property type="component" value="Unassembled WGS sequence"/>
</dbReference>
<sequence length="291" mass="32382">MAGAASPPTDTPSTDSPSASGPLISPDATKMALALSVIFILCIFGTAFGARRYIRRGGFNLDHQHQQSQLQHRYYYYRHGSASPPSGGRFDHRSRRWRGRARGQLQMVELPLASHYRLGLLRNRDVSTSRRLAARKGLAADKIGRFPVVEFRHEDFVLVGKGERLDPGFIAAVAEPDETRDSPQQHPQQEHQSQPPSSRTGGMLSLETFPTLSKAVASLRSRHHHIAGGPERNEQLQAAEPSSPLTRISCSICTDDFVEGVRVRRLPCGHVFHPGCLDPWLRDRARTCPLW</sequence>
<reference evidence="8" key="1">
    <citation type="journal article" date="2021" name="Nat. Commun.">
        <title>Genetic determinants of endophytism in the Arabidopsis root mycobiome.</title>
        <authorList>
            <person name="Mesny F."/>
            <person name="Miyauchi S."/>
            <person name="Thiergart T."/>
            <person name="Pickel B."/>
            <person name="Atanasova L."/>
            <person name="Karlsson M."/>
            <person name="Huettel B."/>
            <person name="Barry K.W."/>
            <person name="Haridas S."/>
            <person name="Chen C."/>
            <person name="Bauer D."/>
            <person name="Andreopoulos W."/>
            <person name="Pangilinan J."/>
            <person name="LaButti K."/>
            <person name="Riley R."/>
            <person name="Lipzen A."/>
            <person name="Clum A."/>
            <person name="Drula E."/>
            <person name="Henrissat B."/>
            <person name="Kohler A."/>
            <person name="Grigoriev I.V."/>
            <person name="Martin F.M."/>
            <person name="Hacquard S."/>
        </authorList>
    </citation>
    <scope>NUCLEOTIDE SEQUENCE</scope>
    <source>
        <strain evidence="8">MPI-CAGE-CH-0230</strain>
    </source>
</reference>
<organism evidence="8 9">
    <name type="scientific">Microdochium trichocladiopsis</name>
    <dbReference type="NCBI Taxonomy" id="1682393"/>
    <lineage>
        <taxon>Eukaryota</taxon>
        <taxon>Fungi</taxon>
        <taxon>Dikarya</taxon>
        <taxon>Ascomycota</taxon>
        <taxon>Pezizomycotina</taxon>
        <taxon>Sordariomycetes</taxon>
        <taxon>Xylariomycetidae</taxon>
        <taxon>Xylariales</taxon>
        <taxon>Microdochiaceae</taxon>
        <taxon>Microdochium</taxon>
    </lineage>
</organism>
<dbReference type="AlphaFoldDB" id="A0A9P8XYJ3"/>